<accession>A0A0F9RQC4</accession>
<organism evidence="1">
    <name type="scientific">marine sediment metagenome</name>
    <dbReference type="NCBI Taxonomy" id="412755"/>
    <lineage>
        <taxon>unclassified sequences</taxon>
        <taxon>metagenomes</taxon>
        <taxon>ecological metagenomes</taxon>
    </lineage>
</organism>
<dbReference type="AlphaFoldDB" id="A0A0F9RQC4"/>
<gene>
    <name evidence="1" type="ORF">LCGC14_0549770</name>
</gene>
<evidence type="ECO:0000313" key="1">
    <source>
        <dbReference type="EMBL" id="KKN58685.1"/>
    </source>
</evidence>
<proteinExistence type="predicted"/>
<comment type="caution">
    <text evidence="1">The sequence shown here is derived from an EMBL/GenBank/DDBJ whole genome shotgun (WGS) entry which is preliminary data.</text>
</comment>
<sequence length="67" mass="7550">MITWIYTKPPSEEANNKIIKALNAALVALPSQFKELAGIAVRKHKFNGADGMMNFKIVYEVREKKGE</sequence>
<protein>
    <submittedName>
        <fullName evidence="1">Uncharacterized protein</fullName>
    </submittedName>
</protein>
<reference evidence="1" key="1">
    <citation type="journal article" date="2015" name="Nature">
        <title>Complex archaea that bridge the gap between prokaryotes and eukaryotes.</title>
        <authorList>
            <person name="Spang A."/>
            <person name="Saw J.H."/>
            <person name="Jorgensen S.L."/>
            <person name="Zaremba-Niedzwiedzka K."/>
            <person name="Martijn J."/>
            <person name="Lind A.E."/>
            <person name="van Eijk R."/>
            <person name="Schleper C."/>
            <person name="Guy L."/>
            <person name="Ettema T.J."/>
        </authorList>
    </citation>
    <scope>NUCLEOTIDE SEQUENCE</scope>
</reference>
<name>A0A0F9RQC4_9ZZZZ</name>
<dbReference type="EMBL" id="LAZR01000751">
    <property type="protein sequence ID" value="KKN58685.1"/>
    <property type="molecule type" value="Genomic_DNA"/>
</dbReference>